<dbReference type="EMBL" id="RWGY01000013">
    <property type="protein sequence ID" value="TVU26240.1"/>
    <property type="molecule type" value="Genomic_DNA"/>
</dbReference>
<sequence length="99" mass="10820">MPCGACGCPCGEAFTEDAVDGPPLLENGRPGRTTDSTPEWRDPVKEWGERAANRMIKFFVRQSPLSLKACAMNGAFLVVYQVLPVGRALPCFSNLNEIF</sequence>
<evidence type="ECO:0000313" key="3">
    <source>
        <dbReference type="Proteomes" id="UP000324897"/>
    </source>
</evidence>
<feature type="region of interest" description="Disordered" evidence="1">
    <location>
        <begin position="21"/>
        <end position="41"/>
    </location>
</feature>
<gene>
    <name evidence="2" type="ORF">EJB05_28777</name>
</gene>
<reference evidence="2 3" key="1">
    <citation type="journal article" date="2019" name="Sci. Rep.">
        <title>A high-quality genome of Eragrostis curvula grass provides insights into Poaceae evolution and supports new strategies to enhance forage quality.</title>
        <authorList>
            <person name="Carballo J."/>
            <person name="Santos B.A.C.M."/>
            <person name="Zappacosta D."/>
            <person name="Garbus I."/>
            <person name="Selva J.P."/>
            <person name="Gallo C.A."/>
            <person name="Diaz A."/>
            <person name="Albertini E."/>
            <person name="Caccamo M."/>
            <person name="Echenique V."/>
        </authorList>
    </citation>
    <scope>NUCLEOTIDE SEQUENCE [LARGE SCALE GENOMIC DNA]</scope>
    <source>
        <strain evidence="3">cv. Victoria</strain>
        <tissue evidence="2">Leaf</tissue>
    </source>
</reference>
<name>A0A5J9UT59_9POAL</name>
<keyword evidence="3" id="KW-1185">Reference proteome</keyword>
<protein>
    <submittedName>
        <fullName evidence="2">Uncharacterized protein</fullName>
    </submittedName>
</protein>
<dbReference type="AlphaFoldDB" id="A0A5J9UT59"/>
<dbReference type="Gramene" id="TVU26240">
    <property type="protein sequence ID" value="TVU26240"/>
    <property type="gene ID" value="EJB05_28777"/>
</dbReference>
<accession>A0A5J9UT59</accession>
<evidence type="ECO:0000313" key="2">
    <source>
        <dbReference type="EMBL" id="TVU26240.1"/>
    </source>
</evidence>
<organism evidence="2 3">
    <name type="scientific">Eragrostis curvula</name>
    <name type="common">weeping love grass</name>
    <dbReference type="NCBI Taxonomy" id="38414"/>
    <lineage>
        <taxon>Eukaryota</taxon>
        <taxon>Viridiplantae</taxon>
        <taxon>Streptophyta</taxon>
        <taxon>Embryophyta</taxon>
        <taxon>Tracheophyta</taxon>
        <taxon>Spermatophyta</taxon>
        <taxon>Magnoliopsida</taxon>
        <taxon>Liliopsida</taxon>
        <taxon>Poales</taxon>
        <taxon>Poaceae</taxon>
        <taxon>PACMAD clade</taxon>
        <taxon>Chloridoideae</taxon>
        <taxon>Eragrostideae</taxon>
        <taxon>Eragrostidinae</taxon>
        <taxon>Eragrostis</taxon>
    </lineage>
</organism>
<proteinExistence type="predicted"/>
<evidence type="ECO:0000256" key="1">
    <source>
        <dbReference type="SAM" id="MobiDB-lite"/>
    </source>
</evidence>
<dbReference type="Proteomes" id="UP000324897">
    <property type="component" value="Chromosome 2"/>
</dbReference>
<comment type="caution">
    <text evidence="2">The sequence shown here is derived from an EMBL/GenBank/DDBJ whole genome shotgun (WGS) entry which is preliminary data.</text>
</comment>